<dbReference type="RefSeq" id="WP_106624938.1">
    <property type="nucleotide sequence ID" value="NZ_CP032819.1"/>
</dbReference>
<dbReference type="OrthoDB" id="1097608at2"/>
<organism evidence="2 3">
    <name type="scientific">Butyricimonas faecalis</name>
    <dbReference type="NCBI Taxonomy" id="2093856"/>
    <lineage>
        <taxon>Bacteria</taxon>
        <taxon>Pseudomonadati</taxon>
        <taxon>Bacteroidota</taxon>
        <taxon>Bacteroidia</taxon>
        <taxon>Bacteroidales</taxon>
        <taxon>Odoribacteraceae</taxon>
        <taxon>Butyricimonas</taxon>
    </lineage>
</organism>
<dbReference type="KEGG" id="buy:D8S85_04690"/>
<feature type="domain" description="FAS1" evidence="1">
    <location>
        <begin position="38"/>
        <end position="229"/>
    </location>
</feature>
<name>A0A3Q9ISD9_9BACT</name>
<dbReference type="Gene3D" id="2.30.180.10">
    <property type="entry name" value="FAS1 domain"/>
    <property type="match status" value="1"/>
</dbReference>
<dbReference type="AlphaFoldDB" id="A0A3Q9ISD9"/>
<evidence type="ECO:0000313" key="2">
    <source>
        <dbReference type="EMBL" id="AZS28924.1"/>
    </source>
</evidence>
<proteinExistence type="predicted"/>
<dbReference type="EMBL" id="CP032819">
    <property type="protein sequence ID" value="AZS28924.1"/>
    <property type="molecule type" value="Genomic_DNA"/>
</dbReference>
<protein>
    <recommendedName>
        <fullName evidence="1">FAS1 domain-containing protein</fullName>
    </recommendedName>
</protein>
<dbReference type="Proteomes" id="UP000270673">
    <property type="component" value="Chromosome"/>
</dbReference>
<accession>A0A3Q9ISD9</accession>
<dbReference type="InterPro" id="IPR000782">
    <property type="entry name" value="FAS1_domain"/>
</dbReference>
<evidence type="ECO:0000259" key="1">
    <source>
        <dbReference type="PROSITE" id="PS50213"/>
    </source>
</evidence>
<keyword evidence="3" id="KW-1185">Reference proteome</keyword>
<dbReference type="SUPFAM" id="SSF82153">
    <property type="entry name" value="FAS1 domain"/>
    <property type="match status" value="1"/>
</dbReference>
<dbReference type="InterPro" id="IPR036378">
    <property type="entry name" value="FAS1_dom_sf"/>
</dbReference>
<sequence length="234" mass="26996">MKTGLNIWIYFLILVGFSACDTKQDWFDSGISSPYHDCSIMEYLQKDTANWKLTVELIERAELTDLFEGKDPNYKEITFFAPPSLSILRYVWDKASGKEQFPGEPDRWRALTEEEKNHPEHLVQALDKDWCREMVLRHVIKGKHLKDEIAFRNRDYEIEAEEQTGGTDFTCESGNKLRAYLEKTNYGGVADAGAIFMYLYSFDAMEMVPLASPDIQPLNGVVHALNYNYVLGRI</sequence>
<dbReference type="PROSITE" id="PS51257">
    <property type="entry name" value="PROKAR_LIPOPROTEIN"/>
    <property type="match status" value="1"/>
</dbReference>
<evidence type="ECO:0000313" key="3">
    <source>
        <dbReference type="Proteomes" id="UP000270673"/>
    </source>
</evidence>
<reference evidence="2 3" key="1">
    <citation type="submission" date="2018-10" db="EMBL/GenBank/DDBJ databases">
        <title>Butyricimonas faecalis sp. nov., isolated from human faeces and emended description of the genus Butyricimonas.</title>
        <authorList>
            <person name="Le Roy T."/>
            <person name="Van der Smissen P."/>
            <person name="Paquot A."/>
            <person name="Delzenne N."/>
            <person name="Muccioli G."/>
            <person name="Collet J.-F."/>
            <person name="Cani P.D."/>
        </authorList>
    </citation>
    <scope>NUCLEOTIDE SEQUENCE [LARGE SCALE GENOMIC DNA]</scope>
    <source>
        <strain evidence="2 3">H184</strain>
    </source>
</reference>
<gene>
    <name evidence="2" type="ORF">D8S85_04690</name>
</gene>
<dbReference type="PROSITE" id="PS50213">
    <property type="entry name" value="FAS1"/>
    <property type="match status" value="1"/>
</dbReference>